<feature type="domain" description="Transglutaminase-like" evidence="1">
    <location>
        <begin position="131"/>
        <end position="191"/>
    </location>
</feature>
<dbReference type="EMBL" id="JACIJK010000003">
    <property type="protein sequence ID" value="MBB5714476.1"/>
    <property type="molecule type" value="Genomic_DNA"/>
</dbReference>
<protein>
    <submittedName>
        <fullName evidence="2">Transglutaminase-like putative cysteine protease</fullName>
    </submittedName>
</protein>
<evidence type="ECO:0000313" key="3">
    <source>
        <dbReference type="Proteomes" id="UP000546200"/>
    </source>
</evidence>
<name>A0A7W9BCQ7_9SPHN</name>
<keyword evidence="3" id="KW-1185">Reference proteome</keyword>
<dbReference type="InterPro" id="IPR002931">
    <property type="entry name" value="Transglutaminase-like"/>
</dbReference>
<evidence type="ECO:0000259" key="1">
    <source>
        <dbReference type="SMART" id="SM00460"/>
    </source>
</evidence>
<dbReference type="Gene3D" id="3.10.620.30">
    <property type="match status" value="1"/>
</dbReference>
<dbReference type="SUPFAM" id="SSF54001">
    <property type="entry name" value="Cysteine proteinases"/>
    <property type="match status" value="1"/>
</dbReference>
<dbReference type="PANTHER" id="PTHR33490:SF12">
    <property type="entry name" value="BLL5557 PROTEIN"/>
    <property type="match status" value="1"/>
</dbReference>
<dbReference type="Pfam" id="PF01841">
    <property type="entry name" value="Transglut_core"/>
    <property type="match status" value="1"/>
</dbReference>
<dbReference type="InterPro" id="IPR038765">
    <property type="entry name" value="Papain-like_cys_pep_sf"/>
</dbReference>
<proteinExistence type="predicted"/>
<dbReference type="SMART" id="SM00460">
    <property type="entry name" value="TGc"/>
    <property type="match status" value="1"/>
</dbReference>
<dbReference type="Proteomes" id="UP000546200">
    <property type="component" value="Unassembled WGS sequence"/>
</dbReference>
<keyword evidence="2" id="KW-0378">Hydrolase</keyword>
<gene>
    <name evidence="2" type="ORF">FHS94_001307</name>
</gene>
<dbReference type="PANTHER" id="PTHR33490">
    <property type="entry name" value="BLR5614 PROTEIN-RELATED"/>
    <property type="match status" value="1"/>
</dbReference>
<dbReference type="AlphaFoldDB" id="A0A7W9BCQ7"/>
<dbReference type="Gene3D" id="2.60.40.2250">
    <property type="match status" value="1"/>
</dbReference>
<comment type="caution">
    <text evidence="2">The sequence shown here is derived from an EMBL/GenBank/DDBJ whole genome shotgun (WGS) entry which is preliminary data.</text>
</comment>
<evidence type="ECO:0000313" key="2">
    <source>
        <dbReference type="EMBL" id="MBB5714476.1"/>
    </source>
</evidence>
<sequence length="234" mass="25456">MADQRLIRDRLVVDGVGPLTPVAAEQGVGRRTWAYGYGRVTARYTATVEIERTAVSIAGLATDPMHHLPPDVVPYLWPSRYCDSDRFEAPVAREFGHLAGGDKVLAITQFVGRYLRYLPGVSGSTTTASDAYVQRQGVCRDFAHLLIAMVRAADIPARMVGAYALGVSPPDFHAVVEVWLDGAWHVIDPTGMAEPGGIVRIGVGRDATDVAFLTIFGRGELIEQWVRVATVPRN</sequence>
<dbReference type="RefSeq" id="WP_184055802.1">
    <property type="nucleotide sequence ID" value="NZ_JACIJK010000003.1"/>
</dbReference>
<dbReference type="GO" id="GO:0006508">
    <property type="term" value="P:proteolysis"/>
    <property type="evidence" value="ECO:0007669"/>
    <property type="project" value="UniProtKB-KW"/>
</dbReference>
<organism evidence="2 3">
    <name type="scientific">Sphingomonas aerophila</name>
    <dbReference type="NCBI Taxonomy" id="1344948"/>
    <lineage>
        <taxon>Bacteria</taxon>
        <taxon>Pseudomonadati</taxon>
        <taxon>Pseudomonadota</taxon>
        <taxon>Alphaproteobacteria</taxon>
        <taxon>Sphingomonadales</taxon>
        <taxon>Sphingomonadaceae</taxon>
        <taxon>Sphingomonas</taxon>
    </lineage>
</organism>
<accession>A0A7W9BCQ7</accession>
<reference evidence="2 3" key="1">
    <citation type="submission" date="2020-08" db="EMBL/GenBank/DDBJ databases">
        <title>Genomic Encyclopedia of Type Strains, Phase IV (KMG-IV): sequencing the most valuable type-strain genomes for metagenomic binning, comparative biology and taxonomic classification.</title>
        <authorList>
            <person name="Goeker M."/>
        </authorList>
    </citation>
    <scope>NUCLEOTIDE SEQUENCE [LARGE SCALE GENOMIC DNA]</scope>
    <source>
        <strain evidence="2 3">DSM 100044</strain>
    </source>
</reference>
<keyword evidence="2" id="KW-0645">Protease</keyword>
<dbReference type="GO" id="GO:0008233">
    <property type="term" value="F:peptidase activity"/>
    <property type="evidence" value="ECO:0007669"/>
    <property type="project" value="UniProtKB-KW"/>
</dbReference>